<dbReference type="InterPro" id="IPR013750">
    <property type="entry name" value="GHMP_kinase_C_dom"/>
</dbReference>
<keyword evidence="9" id="KW-0414">Isoprene biosynthesis</keyword>
<evidence type="ECO:0000256" key="5">
    <source>
        <dbReference type="ARBA" id="ARBA00022741"/>
    </source>
</evidence>
<dbReference type="InterPro" id="IPR014721">
    <property type="entry name" value="Ribsml_uS5_D2-typ_fold_subgr"/>
</dbReference>
<sequence length="287" mass="30530">MLTISAYAKINLALDVLGRRSDGYHEVVMIMQAITLADAVTLTEQQRDITVTCDRSDLACDHTNLAYRAASLIRDTFRIDRGVHIHLTKRIPLAAGLAGGSADAAAVLRGLNRLWGLGLNSHELERLGAALGSDVPFCLHGGTMLATGRGEILTPLPPLPQCFVVLAKPAVSVSTAWVYGNFRPQAVGRRPDIAAMRRSLAQSDLAAVAAGLGNVLESVTIPAYPDIDRLKRLMVEAGALGSLMSGSGPTVFGLAAGREQAEHIAAMLRQQTAAEIFVAETLMKVEE</sequence>
<accession>A0A1G7HK80</accession>
<dbReference type="Pfam" id="PF08544">
    <property type="entry name" value="GHMP_kinases_C"/>
    <property type="match status" value="1"/>
</dbReference>
<dbReference type="Gene3D" id="3.30.230.10">
    <property type="match status" value="1"/>
</dbReference>
<dbReference type="GO" id="GO:0050515">
    <property type="term" value="F:4-(cytidine 5'-diphospho)-2-C-methyl-D-erythritol kinase activity"/>
    <property type="evidence" value="ECO:0007669"/>
    <property type="project" value="UniProtKB-UniRule"/>
</dbReference>
<evidence type="ECO:0000256" key="8">
    <source>
        <dbReference type="ARBA" id="ARBA00032554"/>
    </source>
</evidence>
<evidence type="ECO:0000256" key="7">
    <source>
        <dbReference type="ARBA" id="ARBA00022840"/>
    </source>
</evidence>
<reference evidence="13" key="1">
    <citation type="submission" date="2016-10" db="EMBL/GenBank/DDBJ databases">
        <authorList>
            <person name="Varghese N."/>
            <person name="Submissions S."/>
        </authorList>
    </citation>
    <scope>NUCLEOTIDE SEQUENCE [LARGE SCALE GENOMIC DNA]</scope>
    <source>
        <strain evidence="13">DSM 23256</strain>
    </source>
</reference>
<comment type="function">
    <text evidence="9">Catalyzes the phosphorylation of the position 2 hydroxy group of 4-diphosphocytidyl-2C-methyl-D-erythritol.</text>
</comment>
<evidence type="ECO:0000313" key="13">
    <source>
        <dbReference type="Proteomes" id="UP000243333"/>
    </source>
</evidence>
<keyword evidence="4 9" id="KW-0808">Transferase</keyword>
<dbReference type="EC" id="2.7.1.148" evidence="2 9"/>
<dbReference type="InterPro" id="IPR020568">
    <property type="entry name" value="Ribosomal_Su5_D2-typ_SF"/>
</dbReference>
<dbReference type="NCBIfam" id="NF011202">
    <property type="entry name" value="PRK14608.1"/>
    <property type="match status" value="1"/>
</dbReference>
<dbReference type="STRING" id="1123285.SAMN05660235_00112"/>
<evidence type="ECO:0000259" key="11">
    <source>
        <dbReference type="Pfam" id="PF08544"/>
    </source>
</evidence>
<evidence type="ECO:0000256" key="6">
    <source>
        <dbReference type="ARBA" id="ARBA00022777"/>
    </source>
</evidence>
<dbReference type="GO" id="GO:0016114">
    <property type="term" value="P:terpenoid biosynthetic process"/>
    <property type="evidence" value="ECO:0007669"/>
    <property type="project" value="UniProtKB-UniRule"/>
</dbReference>
<dbReference type="PANTHER" id="PTHR43527">
    <property type="entry name" value="4-DIPHOSPHOCYTIDYL-2-C-METHYL-D-ERYTHRITOL KINASE, CHLOROPLASTIC"/>
    <property type="match status" value="1"/>
</dbReference>
<evidence type="ECO:0000256" key="4">
    <source>
        <dbReference type="ARBA" id="ARBA00022679"/>
    </source>
</evidence>
<evidence type="ECO:0000256" key="3">
    <source>
        <dbReference type="ARBA" id="ARBA00017473"/>
    </source>
</evidence>
<feature type="domain" description="GHMP kinase C-terminal" evidence="11">
    <location>
        <begin position="196"/>
        <end position="271"/>
    </location>
</feature>
<feature type="binding site" evidence="9">
    <location>
        <begin position="92"/>
        <end position="102"/>
    </location>
    <ligand>
        <name>ATP</name>
        <dbReference type="ChEBI" id="CHEBI:30616"/>
    </ligand>
</feature>
<dbReference type="PIRSF" id="PIRSF010376">
    <property type="entry name" value="IspE"/>
    <property type="match status" value="1"/>
</dbReference>
<dbReference type="GO" id="GO:0005524">
    <property type="term" value="F:ATP binding"/>
    <property type="evidence" value="ECO:0007669"/>
    <property type="project" value="UniProtKB-UniRule"/>
</dbReference>
<feature type="active site" evidence="9">
    <location>
        <position position="9"/>
    </location>
</feature>
<evidence type="ECO:0000259" key="10">
    <source>
        <dbReference type="Pfam" id="PF00288"/>
    </source>
</evidence>
<feature type="active site" evidence="9">
    <location>
        <position position="134"/>
    </location>
</feature>
<protein>
    <recommendedName>
        <fullName evidence="3 9">4-diphosphocytidyl-2-C-methyl-D-erythritol kinase</fullName>
        <shortName evidence="9">CMK</shortName>
        <ecNumber evidence="2 9">2.7.1.148</ecNumber>
    </recommendedName>
    <alternativeName>
        <fullName evidence="8 9">4-(cytidine-5'-diphospho)-2-C-methyl-D-erythritol kinase</fullName>
    </alternativeName>
</protein>
<evidence type="ECO:0000256" key="9">
    <source>
        <dbReference type="HAMAP-Rule" id="MF_00061"/>
    </source>
</evidence>
<comment type="catalytic activity">
    <reaction evidence="9">
        <text>4-CDP-2-C-methyl-D-erythritol + ATP = 4-CDP-2-C-methyl-D-erythritol 2-phosphate + ADP + H(+)</text>
        <dbReference type="Rhea" id="RHEA:18437"/>
        <dbReference type="ChEBI" id="CHEBI:15378"/>
        <dbReference type="ChEBI" id="CHEBI:30616"/>
        <dbReference type="ChEBI" id="CHEBI:57823"/>
        <dbReference type="ChEBI" id="CHEBI:57919"/>
        <dbReference type="ChEBI" id="CHEBI:456216"/>
        <dbReference type="EC" id="2.7.1.148"/>
    </reaction>
</comment>
<dbReference type="Gene3D" id="3.30.70.890">
    <property type="entry name" value="GHMP kinase, C-terminal domain"/>
    <property type="match status" value="1"/>
</dbReference>
<proteinExistence type="inferred from homology"/>
<dbReference type="SUPFAM" id="SSF55060">
    <property type="entry name" value="GHMP Kinase, C-terminal domain"/>
    <property type="match status" value="1"/>
</dbReference>
<dbReference type="Pfam" id="PF00288">
    <property type="entry name" value="GHMP_kinases_N"/>
    <property type="match status" value="1"/>
</dbReference>
<gene>
    <name evidence="9" type="primary">ispE</name>
    <name evidence="12" type="ORF">SAMN05660235_00112</name>
</gene>
<dbReference type="InterPro" id="IPR004424">
    <property type="entry name" value="IspE"/>
</dbReference>
<comment type="similarity">
    <text evidence="1 9">Belongs to the GHMP kinase family. IspE subfamily.</text>
</comment>
<dbReference type="InterPro" id="IPR036554">
    <property type="entry name" value="GHMP_kinase_C_sf"/>
</dbReference>
<dbReference type="EMBL" id="FNBU01000001">
    <property type="protein sequence ID" value="SDF00882.1"/>
    <property type="molecule type" value="Genomic_DNA"/>
</dbReference>
<organism evidence="12 13">
    <name type="scientific">Sporolituus thermophilus DSM 23256</name>
    <dbReference type="NCBI Taxonomy" id="1123285"/>
    <lineage>
        <taxon>Bacteria</taxon>
        <taxon>Bacillati</taxon>
        <taxon>Bacillota</taxon>
        <taxon>Negativicutes</taxon>
        <taxon>Selenomonadales</taxon>
        <taxon>Sporomusaceae</taxon>
        <taxon>Sporolituus</taxon>
    </lineage>
</organism>
<dbReference type="Proteomes" id="UP000243333">
    <property type="component" value="Unassembled WGS sequence"/>
</dbReference>
<dbReference type="HAMAP" id="MF_00061">
    <property type="entry name" value="IspE"/>
    <property type="match status" value="1"/>
</dbReference>
<dbReference type="PANTHER" id="PTHR43527:SF2">
    <property type="entry name" value="4-DIPHOSPHOCYTIDYL-2-C-METHYL-D-ERYTHRITOL KINASE, CHLOROPLASTIC"/>
    <property type="match status" value="1"/>
</dbReference>
<evidence type="ECO:0000256" key="1">
    <source>
        <dbReference type="ARBA" id="ARBA00009684"/>
    </source>
</evidence>
<keyword evidence="7 9" id="KW-0067">ATP-binding</keyword>
<keyword evidence="13" id="KW-1185">Reference proteome</keyword>
<dbReference type="UniPathway" id="UPA00056">
    <property type="reaction ID" value="UER00094"/>
</dbReference>
<comment type="pathway">
    <text evidence="9">Isoprenoid biosynthesis; isopentenyl diphosphate biosynthesis via DXP pathway; isopentenyl diphosphate from 1-deoxy-D-xylulose 5-phosphate: step 3/6.</text>
</comment>
<dbReference type="SUPFAM" id="SSF54211">
    <property type="entry name" value="Ribosomal protein S5 domain 2-like"/>
    <property type="match status" value="1"/>
</dbReference>
<evidence type="ECO:0000256" key="2">
    <source>
        <dbReference type="ARBA" id="ARBA00012052"/>
    </source>
</evidence>
<evidence type="ECO:0000313" key="12">
    <source>
        <dbReference type="EMBL" id="SDF00882.1"/>
    </source>
</evidence>
<dbReference type="RefSeq" id="WP_216093608.1">
    <property type="nucleotide sequence ID" value="NZ_FNBU01000001.1"/>
</dbReference>
<dbReference type="GO" id="GO:0019288">
    <property type="term" value="P:isopentenyl diphosphate biosynthetic process, methylerythritol 4-phosphate pathway"/>
    <property type="evidence" value="ECO:0007669"/>
    <property type="project" value="UniProtKB-UniRule"/>
</dbReference>
<keyword evidence="6 9" id="KW-0418">Kinase</keyword>
<name>A0A1G7HK80_9FIRM</name>
<dbReference type="InterPro" id="IPR006204">
    <property type="entry name" value="GHMP_kinase_N_dom"/>
</dbReference>
<dbReference type="NCBIfam" id="TIGR00154">
    <property type="entry name" value="ispE"/>
    <property type="match status" value="1"/>
</dbReference>
<dbReference type="AlphaFoldDB" id="A0A1G7HK80"/>
<feature type="domain" description="GHMP kinase N-terminal" evidence="10">
    <location>
        <begin position="64"/>
        <end position="142"/>
    </location>
</feature>
<keyword evidence="5 9" id="KW-0547">Nucleotide-binding</keyword>